<dbReference type="Proteomes" id="UP000694892">
    <property type="component" value="Chromosome 1S"/>
</dbReference>
<sequence length="157" mass="18574">MILNILPPLRKPFQWRLNETLLAHMDGKTQLTTGLIKYFQRNQGSVTKTQVDPKGRYIILHKVWVRGELIAIATNLKKSAAHRRFQIEQQLKNMEHRYNQKPSIPTLARITSLRAQLRDFNIKQAVKAITYIRQRYYDIMWKQGPYTLCSEAARHWT</sequence>
<evidence type="ECO:0000313" key="1">
    <source>
        <dbReference type="EMBL" id="OCT97382.1"/>
    </source>
</evidence>
<gene>
    <name evidence="1" type="ORF">XELAEV_18009604mg</name>
</gene>
<proteinExistence type="predicted"/>
<reference evidence="2" key="1">
    <citation type="journal article" date="2016" name="Nature">
        <title>Genome evolution in the allotetraploid frog Xenopus laevis.</title>
        <authorList>
            <person name="Session A.M."/>
            <person name="Uno Y."/>
            <person name="Kwon T."/>
            <person name="Chapman J.A."/>
            <person name="Toyoda A."/>
            <person name="Takahashi S."/>
            <person name="Fukui A."/>
            <person name="Hikosaka A."/>
            <person name="Suzuki A."/>
            <person name="Kondo M."/>
            <person name="van Heeringen S.J."/>
            <person name="Quigley I."/>
            <person name="Heinz S."/>
            <person name="Ogino H."/>
            <person name="Ochi H."/>
            <person name="Hellsten U."/>
            <person name="Lyons J.B."/>
            <person name="Simakov O."/>
            <person name="Putnam N."/>
            <person name="Stites J."/>
            <person name="Kuroki Y."/>
            <person name="Tanaka T."/>
            <person name="Michiue T."/>
            <person name="Watanabe M."/>
            <person name="Bogdanovic O."/>
            <person name="Lister R."/>
            <person name="Georgiou G."/>
            <person name="Paranjpe S.S."/>
            <person name="van Kruijsbergen I."/>
            <person name="Shu S."/>
            <person name="Carlson J."/>
            <person name="Kinoshita T."/>
            <person name="Ohta Y."/>
            <person name="Mawaribuchi S."/>
            <person name="Jenkins J."/>
            <person name="Grimwood J."/>
            <person name="Schmutz J."/>
            <person name="Mitros T."/>
            <person name="Mozaffari S.V."/>
            <person name="Suzuki Y."/>
            <person name="Haramoto Y."/>
            <person name="Yamamoto T.S."/>
            <person name="Takagi C."/>
            <person name="Heald R."/>
            <person name="Miller K."/>
            <person name="Haudenschild C."/>
            <person name="Kitzman J."/>
            <person name="Nakayama T."/>
            <person name="Izutsu Y."/>
            <person name="Robert J."/>
            <person name="Fortriede J."/>
            <person name="Burns K."/>
            <person name="Lotay V."/>
            <person name="Karimi K."/>
            <person name="Yasuoka Y."/>
            <person name="Dichmann D.S."/>
            <person name="Flajnik M.F."/>
            <person name="Houston D.W."/>
            <person name="Shendure J."/>
            <person name="DuPasquier L."/>
            <person name="Vize P.D."/>
            <person name="Zorn A.M."/>
            <person name="Ito M."/>
            <person name="Marcotte E.M."/>
            <person name="Wallingford J.B."/>
            <person name="Ito Y."/>
            <person name="Asashima M."/>
            <person name="Ueno N."/>
            <person name="Matsuda Y."/>
            <person name="Veenstra G.J."/>
            <person name="Fujiyama A."/>
            <person name="Harland R.M."/>
            <person name="Taira M."/>
            <person name="Rokhsar D.S."/>
        </authorList>
    </citation>
    <scope>NUCLEOTIDE SEQUENCE [LARGE SCALE GENOMIC DNA]</scope>
    <source>
        <strain evidence="2">J</strain>
    </source>
</reference>
<protein>
    <submittedName>
        <fullName evidence="1">Uncharacterized protein</fullName>
    </submittedName>
</protein>
<name>A0A974I0L2_XENLA</name>
<evidence type="ECO:0000313" key="2">
    <source>
        <dbReference type="Proteomes" id="UP000694892"/>
    </source>
</evidence>
<dbReference type="EMBL" id="CM004467">
    <property type="protein sequence ID" value="OCT97382.1"/>
    <property type="molecule type" value="Genomic_DNA"/>
</dbReference>
<dbReference type="AlphaFoldDB" id="A0A974I0L2"/>
<accession>A0A974I0L2</accession>
<organism evidence="1 2">
    <name type="scientific">Xenopus laevis</name>
    <name type="common">African clawed frog</name>
    <dbReference type="NCBI Taxonomy" id="8355"/>
    <lineage>
        <taxon>Eukaryota</taxon>
        <taxon>Metazoa</taxon>
        <taxon>Chordata</taxon>
        <taxon>Craniata</taxon>
        <taxon>Vertebrata</taxon>
        <taxon>Euteleostomi</taxon>
        <taxon>Amphibia</taxon>
        <taxon>Batrachia</taxon>
        <taxon>Anura</taxon>
        <taxon>Pipoidea</taxon>
        <taxon>Pipidae</taxon>
        <taxon>Xenopodinae</taxon>
        <taxon>Xenopus</taxon>
        <taxon>Xenopus</taxon>
    </lineage>
</organism>